<dbReference type="RefSeq" id="WP_071495598.1">
    <property type="nucleotide sequence ID" value="NZ_MDDQ01000025.1"/>
</dbReference>
<feature type="domain" description="Peptidase C58 YopT-type" evidence="4">
    <location>
        <begin position="185"/>
        <end position="259"/>
    </location>
</feature>
<organism evidence="5 6">
    <name type="scientific">Pseudomonas azotoformans</name>
    <dbReference type="NCBI Taxonomy" id="47878"/>
    <lineage>
        <taxon>Bacteria</taxon>
        <taxon>Pseudomonadati</taxon>
        <taxon>Pseudomonadota</taxon>
        <taxon>Gammaproteobacteria</taxon>
        <taxon>Pseudomonadales</taxon>
        <taxon>Pseudomonadaceae</taxon>
        <taxon>Pseudomonas</taxon>
    </lineage>
</organism>
<dbReference type="Proteomes" id="UP000188559">
    <property type="component" value="Unassembled WGS sequence"/>
</dbReference>
<dbReference type="Pfam" id="PF03543">
    <property type="entry name" value="Peptidase_C58"/>
    <property type="match status" value="1"/>
</dbReference>
<evidence type="ECO:0000313" key="5">
    <source>
        <dbReference type="EMBL" id="ONH44743.1"/>
    </source>
</evidence>
<evidence type="ECO:0000313" key="6">
    <source>
        <dbReference type="Proteomes" id="UP000188559"/>
    </source>
</evidence>
<evidence type="ECO:0000256" key="1">
    <source>
        <dbReference type="ARBA" id="ARBA00022670"/>
    </source>
</evidence>
<dbReference type="GO" id="GO:0006508">
    <property type="term" value="P:proteolysis"/>
    <property type="evidence" value="ECO:0007669"/>
    <property type="project" value="UniProtKB-KW"/>
</dbReference>
<dbReference type="CDD" id="cd20495">
    <property type="entry name" value="C58_PaToxP-like"/>
    <property type="match status" value="1"/>
</dbReference>
<proteinExistence type="predicted"/>
<reference evidence="5 6" key="1">
    <citation type="submission" date="2016-10" db="EMBL/GenBank/DDBJ databases">
        <title>Pseudomonas lactis sp. nov. and Pseudomonas paralactis sp. nov., isolated from bovine raw milk.</title>
        <authorList>
            <person name="Von Neubeck M."/>
            <person name="Huptas C."/>
            <person name="Glueck C."/>
            <person name="Krewinkel M."/>
            <person name="Stoeckel M."/>
            <person name="Stressler T."/>
            <person name="Fischer L."/>
            <person name="Hinrichs J."/>
            <person name="Scherer S."/>
            <person name="Wenning M."/>
        </authorList>
    </citation>
    <scope>NUCLEOTIDE SEQUENCE [LARGE SCALE GENOMIC DNA]</scope>
    <source>
        <strain evidence="5 6">DSM 18862</strain>
    </source>
</reference>
<protein>
    <recommendedName>
        <fullName evidence="4">Peptidase C58 YopT-type domain-containing protein</fullName>
    </recommendedName>
</protein>
<name>A0A1V2JHB4_PSEAZ</name>
<comment type="caution">
    <text evidence="5">The sequence shown here is derived from an EMBL/GenBank/DDBJ whole genome shotgun (WGS) entry which is preliminary data.</text>
</comment>
<dbReference type="EMBL" id="MNPV01000004">
    <property type="protein sequence ID" value="ONH44743.1"/>
    <property type="molecule type" value="Genomic_DNA"/>
</dbReference>
<evidence type="ECO:0000256" key="2">
    <source>
        <dbReference type="ARBA" id="ARBA00022801"/>
    </source>
</evidence>
<evidence type="ECO:0000256" key="3">
    <source>
        <dbReference type="ARBA" id="ARBA00022807"/>
    </source>
</evidence>
<dbReference type="AlphaFoldDB" id="A0A1V2JHB4"/>
<dbReference type="InterPro" id="IPR006473">
    <property type="entry name" value="Peptidase_C58_Yopt"/>
</dbReference>
<keyword evidence="6" id="KW-1185">Reference proteome</keyword>
<dbReference type="GO" id="GO:0004197">
    <property type="term" value="F:cysteine-type endopeptidase activity"/>
    <property type="evidence" value="ECO:0007669"/>
    <property type="project" value="InterPro"/>
</dbReference>
<evidence type="ECO:0000259" key="4">
    <source>
        <dbReference type="Pfam" id="PF03543"/>
    </source>
</evidence>
<sequence>MGKWATATGSTKTIDDDTFKRWTSSVARHRTGPGASAFEAGYNAGNLRGIKGISKSSTIADLIIRGSDKSLTAEQVGSLVRRYDDLAYELGRVGSARFIDNLEPRFGTVTPLPQVVYFSLTKQLSDGQCAALSRVMATAVEHGKELELMRNMYRAAAFPKDPASIRFMEKLKTLQKQVGGQTSFHAGKTYRQVTYQNMVKELGDATVSKSIMIDSPGHAMAAGVKVNGGEKVFYFYDPNFGFATFSSANAMEAGLTKVFNDKKLVPSYKTHGTDPNSLEFRVFDHDDAWQQRNSVFRADIEALYNTPIATGPLPPL</sequence>
<keyword evidence="2" id="KW-0378">Hydrolase</keyword>
<gene>
    <name evidence="5" type="ORF">BLL37_15590</name>
</gene>
<keyword evidence="3" id="KW-0788">Thiol protease</keyword>
<keyword evidence="1" id="KW-0645">Protease</keyword>
<accession>A0A1V2JHB4</accession>